<name>A0AAU7CQS1_9BACT</name>
<protein>
    <submittedName>
        <fullName evidence="1">Uncharacterized protein</fullName>
    </submittedName>
</protein>
<dbReference type="AlphaFoldDB" id="A0AAU7CQS1"/>
<dbReference type="RefSeq" id="WP_406700277.1">
    <property type="nucleotide sequence ID" value="NZ_CP155447.1"/>
</dbReference>
<evidence type="ECO:0000313" key="1">
    <source>
        <dbReference type="EMBL" id="XBH07440.1"/>
    </source>
</evidence>
<dbReference type="EMBL" id="CP155447">
    <property type="protein sequence ID" value="XBH07440.1"/>
    <property type="molecule type" value="Genomic_DNA"/>
</dbReference>
<sequence>MISPDQDAHRLTDELMFGRKGEVEVVVAGEIGSLLDPEEKLARAGRELDRTNEKLVMS</sequence>
<organism evidence="1">
    <name type="scientific">Singulisphaera sp. Ch08</name>
    <dbReference type="NCBI Taxonomy" id="3120278"/>
    <lineage>
        <taxon>Bacteria</taxon>
        <taxon>Pseudomonadati</taxon>
        <taxon>Planctomycetota</taxon>
        <taxon>Planctomycetia</taxon>
        <taxon>Isosphaerales</taxon>
        <taxon>Isosphaeraceae</taxon>
        <taxon>Singulisphaera</taxon>
    </lineage>
</organism>
<reference evidence="1" key="1">
    <citation type="submission" date="2024-05" db="EMBL/GenBank/DDBJ databases">
        <title>Planctomycetes of the genus Singulisphaera possess chitinolytic capabilities.</title>
        <authorList>
            <person name="Ivanova A."/>
        </authorList>
    </citation>
    <scope>NUCLEOTIDE SEQUENCE</scope>
    <source>
        <strain evidence="1">Ch08T</strain>
    </source>
</reference>
<accession>A0AAU7CQS1</accession>
<gene>
    <name evidence="1" type="ORF">V5E97_15790</name>
</gene>
<proteinExistence type="predicted"/>